<dbReference type="Gene3D" id="3.90.550.10">
    <property type="entry name" value="Spore Coat Polysaccharide Biosynthesis Protein SpsA, Chain A"/>
    <property type="match status" value="1"/>
</dbReference>
<evidence type="ECO:0000313" key="3">
    <source>
        <dbReference type="Proteomes" id="UP000028781"/>
    </source>
</evidence>
<dbReference type="SUPFAM" id="SSF53448">
    <property type="entry name" value="Nucleotide-diphospho-sugar transferases"/>
    <property type="match status" value="1"/>
</dbReference>
<gene>
    <name evidence="2" type="ORF">JH146_0190</name>
</gene>
<dbReference type="InterPro" id="IPR050256">
    <property type="entry name" value="Glycosyltransferase_2"/>
</dbReference>
<dbReference type="OrthoDB" id="11098at2157"/>
<dbReference type="Pfam" id="PF00535">
    <property type="entry name" value="Glycos_transf_2"/>
    <property type="match status" value="1"/>
</dbReference>
<dbReference type="PANTHER" id="PTHR48090">
    <property type="entry name" value="UNDECAPRENYL-PHOSPHATE 4-DEOXY-4-FORMAMIDO-L-ARABINOSE TRANSFERASE-RELATED"/>
    <property type="match status" value="1"/>
</dbReference>
<reference evidence="2 3" key="1">
    <citation type="journal article" date="2015" name="Int. J. Syst. Evol. Microbiol.">
        <title>M ethanocaldococcus bathoardescens sp. nov., a hyperthermophilic methanogen isolated from a volcanically active deep-sea hydrothermal vent.</title>
        <authorList>
            <person name="Stewart L.C."/>
            <person name="Jung J.H."/>
            <person name="Kim Y.T."/>
            <person name="Kwon S.W."/>
            <person name="Park C.S."/>
            <person name="Holden J.F."/>
        </authorList>
    </citation>
    <scope>NUCLEOTIDE SEQUENCE [LARGE SCALE GENOMIC DNA]</scope>
    <source>
        <strain evidence="2 3">JH146</strain>
    </source>
</reference>
<dbReference type="GO" id="GO:0016740">
    <property type="term" value="F:transferase activity"/>
    <property type="evidence" value="ECO:0007669"/>
    <property type="project" value="UniProtKB-KW"/>
</dbReference>
<protein>
    <submittedName>
        <fullName evidence="2">Glycosyl transferase family protein</fullName>
    </submittedName>
</protein>
<proteinExistence type="predicted"/>
<dbReference type="InterPro" id="IPR029044">
    <property type="entry name" value="Nucleotide-diphossugar_trans"/>
</dbReference>
<evidence type="ECO:0000259" key="1">
    <source>
        <dbReference type="Pfam" id="PF00535"/>
    </source>
</evidence>
<dbReference type="STRING" id="1301915.JH146_0190"/>
<evidence type="ECO:0000313" key="2">
    <source>
        <dbReference type="EMBL" id="AIJ05041.1"/>
    </source>
</evidence>
<dbReference type="CDD" id="cd04179">
    <property type="entry name" value="DPM_DPG-synthase_like"/>
    <property type="match status" value="1"/>
</dbReference>
<feature type="domain" description="Glycosyltransferase 2-like" evidence="1">
    <location>
        <begin position="3"/>
        <end position="132"/>
    </location>
</feature>
<keyword evidence="3" id="KW-1185">Reference proteome</keyword>
<dbReference type="InterPro" id="IPR001173">
    <property type="entry name" value="Glyco_trans_2-like"/>
</dbReference>
<organism evidence="2 3">
    <name type="scientific">Methanocaldococcus bathoardescens</name>
    <dbReference type="NCBI Taxonomy" id="1301915"/>
    <lineage>
        <taxon>Archaea</taxon>
        <taxon>Methanobacteriati</taxon>
        <taxon>Methanobacteriota</taxon>
        <taxon>Methanomada group</taxon>
        <taxon>Methanococci</taxon>
        <taxon>Methanococcales</taxon>
        <taxon>Methanocaldococcaceae</taxon>
        <taxon>Methanocaldococcus</taxon>
    </lineage>
</organism>
<dbReference type="KEGG" id="mjh:JH146_0190"/>
<dbReference type="EMBL" id="CP009149">
    <property type="protein sequence ID" value="AIJ05041.1"/>
    <property type="molecule type" value="Genomic_DNA"/>
</dbReference>
<dbReference type="PANTHER" id="PTHR48090:SF7">
    <property type="entry name" value="RFBJ PROTEIN"/>
    <property type="match status" value="1"/>
</dbReference>
<keyword evidence="2" id="KW-0808">Transferase</keyword>
<accession>A0A076LA54</accession>
<dbReference type="GeneID" id="24890781"/>
<name>A0A076LA54_9EURY</name>
<dbReference type="AlphaFoldDB" id="A0A076LA54"/>
<sequence length="229" mass="26519">MIAIIPAFNEERNILKVLRDLEKLGVDAVVVDDGSKDNTSKVVEEFAKNSKINVYLIRNERNQGKAKAIEKGTRFALSLNKYKYIIYIDGDYQHKPIDIPKLLKKLKDTNADAVFGVRKYRHIPLHRQVSNFFASILTSLAVFIYSKRFYFFRDVQCGFRIIKAELLKDINFGDGYAVEHFIALQLAKKEAKIVEEYVSVEYHDEAVSYITTRKILEVAKQVIKFIFLE</sequence>
<dbReference type="HOGENOM" id="CLU_033536_7_4_2"/>
<dbReference type="Proteomes" id="UP000028781">
    <property type="component" value="Chromosome"/>
</dbReference>
<dbReference type="RefSeq" id="WP_048201248.1">
    <property type="nucleotide sequence ID" value="NZ_CP009149.1"/>
</dbReference>